<evidence type="ECO:0008006" key="5">
    <source>
        <dbReference type="Google" id="ProtNLM"/>
    </source>
</evidence>
<dbReference type="Gene3D" id="3.30.300.30">
    <property type="match status" value="1"/>
</dbReference>
<keyword evidence="4" id="KW-1185">Reference proteome</keyword>
<name>A0A432W8J1_9GAMM</name>
<reference evidence="3 4" key="1">
    <citation type="journal article" date="2011" name="Front. Microbiol.">
        <title>Genomic signatures of strain selection and enhancement in Bacillus atrophaeus var. globigii, a historical biowarfare simulant.</title>
        <authorList>
            <person name="Gibbons H.S."/>
            <person name="Broomall S.M."/>
            <person name="McNew L.A."/>
            <person name="Daligault H."/>
            <person name="Chapman C."/>
            <person name="Bruce D."/>
            <person name="Karavis M."/>
            <person name="Krepps M."/>
            <person name="McGregor P.A."/>
            <person name="Hong C."/>
            <person name="Park K.H."/>
            <person name="Akmal A."/>
            <person name="Feldman A."/>
            <person name="Lin J.S."/>
            <person name="Chang W.E."/>
            <person name="Higgs B.W."/>
            <person name="Demirev P."/>
            <person name="Lindquist J."/>
            <person name="Liem A."/>
            <person name="Fochler E."/>
            <person name="Read T.D."/>
            <person name="Tapia R."/>
            <person name="Johnson S."/>
            <person name="Bishop-Lilly K.A."/>
            <person name="Detter C."/>
            <person name="Han C."/>
            <person name="Sozhamannan S."/>
            <person name="Rosenzweig C.N."/>
            <person name="Skowronski E.W."/>
        </authorList>
    </citation>
    <scope>NUCLEOTIDE SEQUENCE [LARGE SCALE GENOMIC DNA]</scope>
    <source>
        <strain evidence="3 4">MLST1</strain>
    </source>
</reference>
<gene>
    <name evidence="3" type="ORF">CWE09_06650</name>
</gene>
<dbReference type="PANTHER" id="PTHR43201:SF5">
    <property type="entry name" value="MEDIUM-CHAIN ACYL-COA LIGASE ACSF2, MITOCHONDRIAL"/>
    <property type="match status" value="1"/>
</dbReference>
<organism evidence="3 4">
    <name type="scientific">Aliidiomarina minuta</name>
    <dbReference type="NCBI Taxonomy" id="880057"/>
    <lineage>
        <taxon>Bacteria</taxon>
        <taxon>Pseudomonadati</taxon>
        <taxon>Pseudomonadota</taxon>
        <taxon>Gammaproteobacteria</taxon>
        <taxon>Alteromonadales</taxon>
        <taxon>Idiomarinaceae</taxon>
        <taxon>Aliidiomarina</taxon>
    </lineage>
</organism>
<dbReference type="Proteomes" id="UP000288293">
    <property type="component" value="Unassembled WGS sequence"/>
</dbReference>
<evidence type="ECO:0000313" key="3">
    <source>
        <dbReference type="EMBL" id="RUO26382.1"/>
    </source>
</evidence>
<dbReference type="InterPro" id="IPR042099">
    <property type="entry name" value="ANL_N_sf"/>
</dbReference>
<dbReference type="RefSeq" id="WP_126803192.1">
    <property type="nucleotide sequence ID" value="NZ_PIPL01000001.1"/>
</dbReference>
<evidence type="ECO:0000256" key="2">
    <source>
        <dbReference type="ARBA" id="ARBA00022598"/>
    </source>
</evidence>
<accession>A0A432W8J1</accession>
<evidence type="ECO:0000256" key="1">
    <source>
        <dbReference type="ARBA" id="ARBA00006432"/>
    </source>
</evidence>
<dbReference type="PANTHER" id="PTHR43201">
    <property type="entry name" value="ACYL-COA SYNTHETASE"/>
    <property type="match status" value="1"/>
</dbReference>
<dbReference type="Gene3D" id="3.40.50.12780">
    <property type="entry name" value="N-terminal domain of ligase-like"/>
    <property type="match status" value="1"/>
</dbReference>
<dbReference type="EMBL" id="PIPL01000001">
    <property type="protein sequence ID" value="RUO26382.1"/>
    <property type="molecule type" value="Genomic_DNA"/>
</dbReference>
<dbReference type="GO" id="GO:0031956">
    <property type="term" value="F:medium-chain fatty acid-CoA ligase activity"/>
    <property type="evidence" value="ECO:0007669"/>
    <property type="project" value="TreeGrafter"/>
</dbReference>
<dbReference type="GO" id="GO:0006631">
    <property type="term" value="P:fatty acid metabolic process"/>
    <property type="evidence" value="ECO:0007669"/>
    <property type="project" value="TreeGrafter"/>
</dbReference>
<comment type="caution">
    <text evidence="3">The sequence shown here is derived from an EMBL/GenBank/DDBJ whole genome shotgun (WGS) entry which is preliminary data.</text>
</comment>
<dbReference type="InterPro" id="IPR045851">
    <property type="entry name" value="AMP-bd_C_sf"/>
</dbReference>
<proteinExistence type="inferred from homology"/>
<protein>
    <recommendedName>
        <fullName evidence="5">AMP-dependent synthetase/ligase domain-containing protein</fullName>
    </recommendedName>
</protein>
<sequence length="408" mass="44906">MSTLLGYLSAFTDTKQPRVYSFSTSVQSTLTFKAVAKQAQVLRNQYSRAAGAKVALTLTASAESLINLVALDGFVEELVLLPVDQALPQGCHYHLTERGHLRMLNEFAGNALPVHTQWGLLDEQDHLIEYYLDDLANNELVATGDRQDPLRWGVLQEPSELAGLLVWLRALRAGEDIVLAQADSLAALLDLFTQAEVTAIAAPPRLWRNFIATAEISRLPLRLAVVNGGIADAPTLNRLQSIFPAALVVHSFSNTGVGISWLITDGKPGLPAELFEPGENKVLLEVENDNQLVIEFTGTGAAINTGYLTQRDDSGRVVITGHIDNQMNVGGRVVLPEQVEQTILKVQGVSDVQASSMPNDVLGELIRVDVLAPDFRTVAARKELKRTLQEHCREHLEPWQRPARYYFY</sequence>
<dbReference type="OrthoDB" id="6402595at2"/>
<evidence type="ECO:0000313" key="4">
    <source>
        <dbReference type="Proteomes" id="UP000288293"/>
    </source>
</evidence>
<dbReference type="SUPFAM" id="SSF56801">
    <property type="entry name" value="Acetyl-CoA synthetase-like"/>
    <property type="match status" value="1"/>
</dbReference>
<dbReference type="AlphaFoldDB" id="A0A432W8J1"/>
<comment type="similarity">
    <text evidence="1">Belongs to the ATP-dependent AMP-binding enzyme family.</text>
</comment>
<keyword evidence="2" id="KW-0436">Ligase</keyword>